<evidence type="ECO:0000313" key="1">
    <source>
        <dbReference type="EMBL" id="KAK8055777.1"/>
    </source>
</evidence>
<comment type="caution">
    <text evidence="1">The sequence shown here is derived from an EMBL/GenBank/DDBJ whole genome shotgun (WGS) entry which is preliminary data.</text>
</comment>
<organism evidence="1 2">
    <name type="scientific">Apiospora rasikravindrae</name>
    <dbReference type="NCBI Taxonomy" id="990691"/>
    <lineage>
        <taxon>Eukaryota</taxon>
        <taxon>Fungi</taxon>
        <taxon>Dikarya</taxon>
        <taxon>Ascomycota</taxon>
        <taxon>Pezizomycotina</taxon>
        <taxon>Sordariomycetes</taxon>
        <taxon>Xylariomycetidae</taxon>
        <taxon>Amphisphaeriales</taxon>
        <taxon>Apiosporaceae</taxon>
        <taxon>Apiospora</taxon>
    </lineage>
</organism>
<dbReference type="Proteomes" id="UP001444661">
    <property type="component" value="Unassembled WGS sequence"/>
</dbReference>
<proteinExistence type="predicted"/>
<accession>A0ABR1UAP3</accession>
<protein>
    <submittedName>
        <fullName evidence="1">Uncharacterized protein</fullName>
    </submittedName>
</protein>
<keyword evidence="2" id="KW-1185">Reference proteome</keyword>
<sequence>MQQPRPVHVQEKTAESTRALPQWVIGSSGKGVFIVVRDILSPISRPQVRGSVVLLRSTNTNHPAGTLQTDWARMIEASQERAFVDKTDLRSTMLSRVWYALQEQ</sequence>
<reference evidence="1 2" key="1">
    <citation type="submission" date="2023-01" db="EMBL/GenBank/DDBJ databases">
        <title>Analysis of 21 Apiospora genomes using comparative genomics revels a genus with tremendous synthesis potential of carbohydrate active enzymes and secondary metabolites.</title>
        <authorList>
            <person name="Sorensen T."/>
        </authorList>
    </citation>
    <scope>NUCLEOTIDE SEQUENCE [LARGE SCALE GENOMIC DNA]</scope>
    <source>
        <strain evidence="1 2">CBS 33761</strain>
    </source>
</reference>
<name>A0ABR1UAP3_9PEZI</name>
<evidence type="ECO:0000313" key="2">
    <source>
        <dbReference type="Proteomes" id="UP001444661"/>
    </source>
</evidence>
<gene>
    <name evidence="1" type="ORF">PG993_001004</name>
</gene>
<dbReference type="EMBL" id="JAQQWK010000001">
    <property type="protein sequence ID" value="KAK8055777.1"/>
    <property type="molecule type" value="Genomic_DNA"/>
</dbReference>